<evidence type="ECO:0000313" key="2">
    <source>
        <dbReference type="EMBL" id="VVM05360.1"/>
    </source>
</evidence>
<evidence type="ECO:0000313" key="3">
    <source>
        <dbReference type="Proteomes" id="UP000334923"/>
    </source>
</evidence>
<feature type="transmembrane region" description="Helical" evidence="1">
    <location>
        <begin position="128"/>
        <end position="150"/>
    </location>
</feature>
<feature type="transmembrane region" description="Helical" evidence="1">
    <location>
        <begin position="276"/>
        <end position="294"/>
    </location>
</feature>
<dbReference type="OrthoDB" id="9895794at2"/>
<proteinExistence type="predicted"/>
<sequence>MRRIKARYWWLIASVAIVGILFLFQFIKPGGIVASLSAIIFTFFVFFAFLYSLLQALVYIIYGHDLEIAGSKERIEERCGKLRKDFSIPFSIVTTALAVLGCFVRSVWSADHGISFATTNVTQNLAIISIATGPFIAGFIALRYMTWIYLHDNSLMLLRDNTDPIAEIVKGVRGSLQLSRRRSAKGSVEDAWKWEREFLWRQWGKIVWQVLLPSIFVSFCATWILGTIMFSRYGQSSLPLEFWGFTFAYCWSFGLLIPMCVAYFQMLATIPESRYLVIGQWIFFGVSVLVGWTTDWGPPICGAMPQQFGGFRPEECIISWKEGKRKDVLPPEYYTRADASAGSESKTAPDGDDSTAPRKWKIKVVYKTEKYLFLAPMCEEKQKLPWGWQSVMVSADGLESLHPFVLEPRPTRH</sequence>
<dbReference type="EMBL" id="CABFVA020000021">
    <property type="protein sequence ID" value="VVM05360.1"/>
    <property type="molecule type" value="Genomic_DNA"/>
</dbReference>
<protein>
    <submittedName>
        <fullName evidence="2">Uncharacterized protein</fullName>
    </submittedName>
</protein>
<dbReference type="AlphaFoldDB" id="A0A5E6MC59"/>
<feature type="transmembrane region" description="Helical" evidence="1">
    <location>
        <begin position="7"/>
        <end position="27"/>
    </location>
</feature>
<dbReference type="Proteomes" id="UP000334923">
    <property type="component" value="Unassembled WGS sequence"/>
</dbReference>
<reference evidence="2 3" key="1">
    <citation type="submission" date="2019-09" db="EMBL/GenBank/DDBJ databases">
        <authorList>
            <person name="Cremers G."/>
        </authorList>
    </citation>
    <scope>NUCLEOTIDE SEQUENCE [LARGE SCALE GENOMIC DNA]</scope>
    <source>
        <strain evidence="2">4A</strain>
    </source>
</reference>
<name>A0A5E6MC59_9BACT</name>
<keyword evidence="3" id="KW-1185">Reference proteome</keyword>
<feature type="transmembrane region" description="Helical" evidence="1">
    <location>
        <begin position="88"/>
        <end position="108"/>
    </location>
</feature>
<accession>A0A5E6MC59</accession>
<feature type="transmembrane region" description="Helical" evidence="1">
    <location>
        <begin position="206"/>
        <end position="230"/>
    </location>
</feature>
<evidence type="ECO:0000256" key="1">
    <source>
        <dbReference type="SAM" id="Phobius"/>
    </source>
</evidence>
<keyword evidence="1" id="KW-0812">Transmembrane</keyword>
<feature type="transmembrane region" description="Helical" evidence="1">
    <location>
        <begin position="39"/>
        <end position="62"/>
    </location>
</feature>
<keyword evidence="1" id="KW-1133">Transmembrane helix</keyword>
<gene>
    <name evidence="2" type="ORF">MAMT_00612</name>
</gene>
<keyword evidence="1" id="KW-0472">Membrane</keyword>
<feature type="transmembrane region" description="Helical" evidence="1">
    <location>
        <begin position="242"/>
        <end position="264"/>
    </location>
</feature>
<organism evidence="2 3">
    <name type="scientific">Methylacidimicrobium tartarophylax</name>
    <dbReference type="NCBI Taxonomy" id="1041768"/>
    <lineage>
        <taxon>Bacteria</taxon>
        <taxon>Pseudomonadati</taxon>
        <taxon>Verrucomicrobiota</taxon>
        <taxon>Methylacidimicrobium</taxon>
    </lineage>
</organism>